<accession>A0AAN0M321</accession>
<proteinExistence type="predicted"/>
<protein>
    <submittedName>
        <fullName evidence="2">DUF4166 domain-containing protein</fullName>
    </submittedName>
</protein>
<dbReference type="RefSeq" id="WP_342068550.1">
    <property type="nucleotide sequence ID" value="NZ_CP151762.1"/>
</dbReference>
<dbReference type="AlphaFoldDB" id="A0AAN0M321"/>
<dbReference type="KEGG" id="yag:AABB28_09385"/>
<feature type="domain" description="DUF4166" evidence="1">
    <location>
        <begin position="27"/>
        <end position="183"/>
    </location>
</feature>
<reference evidence="2 3" key="1">
    <citation type="submission" date="2024-04" db="EMBL/GenBank/DDBJ databases">
        <title>Phylogenomic analyses of a clade within the roseobacter group suggest taxonomic reassignments of species of the genera Aestuariivita, Citreicella, Loktanella, Nautella, Pelagibaca, Ruegeria, Thalassobius, Thiobacimonas and Tropicibacter, and the proposal o.</title>
        <authorList>
            <person name="Jeon C.O."/>
        </authorList>
    </citation>
    <scope>NUCLEOTIDE SEQUENCE [LARGE SCALE GENOMIC DNA]</scope>
    <source>
        <strain evidence="2 3">G8-12</strain>
    </source>
</reference>
<dbReference type="InterPro" id="IPR025311">
    <property type="entry name" value="DUF4166"/>
</dbReference>
<name>A0AAN0M321_9RHOB</name>
<dbReference type="EMBL" id="CP151762">
    <property type="protein sequence ID" value="WZU62138.1"/>
    <property type="molecule type" value="Genomic_DNA"/>
</dbReference>
<gene>
    <name evidence="2" type="ORF">AABB28_09385</name>
</gene>
<evidence type="ECO:0000313" key="3">
    <source>
        <dbReference type="Proteomes" id="UP001451782"/>
    </source>
</evidence>
<dbReference type="Pfam" id="PF13761">
    <property type="entry name" value="DUF4166"/>
    <property type="match status" value="1"/>
</dbReference>
<evidence type="ECO:0000313" key="2">
    <source>
        <dbReference type="EMBL" id="WZU62138.1"/>
    </source>
</evidence>
<dbReference type="Proteomes" id="UP001451782">
    <property type="component" value="Chromosome"/>
</dbReference>
<evidence type="ECO:0000259" key="1">
    <source>
        <dbReference type="Pfam" id="PF13761"/>
    </source>
</evidence>
<keyword evidence="3" id="KW-1185">Reference proteome</keyword>
<organism evidence="2 3">
    <name type="scientific">Yoonia algicola</name>
    <dbReference type="NCBI Taxonomy" id="3137368"/>
    <lineage>
        <taxon>Bacteria</taxon>
        <taxon>Pseudomonadati</taxon>
        <taxon>Pseudomonadota</taxon>
        <taxon>Alphaproteobacteria</taxon>
        <taxon>Rhodobacterales</taxon>
        <taxon>Paracoccaceae</taxon>
        <taxon>Yoonia</taxon>
    </lineage>
</organism>
<sequence>MEKDDQTAALRETPLFADYLGESYAELPDVVRALHDLQAPSRWTGRASVTRGPSLWARVIAFAFRFPPATKDIDVTVTMTPQDGGELWQRQFGAARFWSFLKVQKGQMTERFGPFTFTLGLHVAGGQLHFPVTSGRLGPIPFPRILLPISVAREYEDAGRFHFDVALSAPITGAPMVHYRGWLMRDTA</sequence>